<keyword evidence="4" id="KW-0804">Transcription</keyword>
<feature type="region of interest" description="Disordered" evidence="6">
    <location>
        <begin position="121"/>
        <end position="207"/>
    </location>
</feature>
<proteinExistence type="inferred from homology"/>
<dbReference type="GO" id="GO:0006357">
    <property type="term" value="P:regulation of transcription by RNA polymerase II"/>
    <property type="evidence" value="ECO:0007669"/>
    <property type="project" value="TreeGrafter"/>
</dbReference>
<dbReference type="Proteomes" id="UP000504606">
    <property type="component" value="Unplaced"/>
</dbReference>
<dbReference type="GO" id="GO:0005634">
    <property type="term" value="C:nucleus"/>
    <property type="evidence" value="ECO:0007669"/>
    <property type="project" value="UniProtKB-SubCell"/>
</dbReference>
<dbReference type="KEGG" id="foc:113209689"/>
<evidence type="ECO:0000256" key="3">
    <source>
        <dbReference type="ARBA" id="ARBA00023015"/>
    </source>
</evidence>
<evidence type="ECO:0000256" key="6">
    <source>
        <dbReference type="SAM" id="MobiDB-lite"/>
    </source>
</evidence>
<dbReference type="RefSeq" id="XP_026283129.1">
    <property type="nucleotide sequence ID" value="XM_026427344.2"/>
</dbReference>
<comment type="similarity">
    <text evidence="2">Belongs to the NGG1 family.</text>
</comment>
<feature type="compositionally biased region" description="Low complexity" evidence="6">
    <location>
        <begin position="275"/>
        <end position="297"/>
    </location>
</feature>
<reference evidence="8" key="1">
    <citation type="submission" date="2025-08" db="UniProtKB">
        <authorList>
            <consortium name="RefSeq"/>
        </authorList>
    </citation>
    <scope>IDENTIFICATION</scope>
    <source>
        <tissue evidence="8">Whole organism</tissue>
    </source>
</reference>
<evidence type="ECO:0000256" key="1">
    <source>
        <dbReference type="ARBA" id="ARBA00004123"/>
    </source>
</evidence>
<dbReference type="PANTHER" id="PTHR13556:SF2">
    <property type="entry name" value="TRANSCRIPTIONAL ADAPTER 3"/>
    <property type="match status" value="1"/>
</dbReference>
<evidence type="ECO:0000256" key="5">
    <source>
        <dbReference type="ARBA" id="ARBA00023242"/>
    </source>
</evidence>
<keyword evidence="5" id="KW-0539">Nucleus</keyword>
<evidence type="ECO:0000313" key="8">
    <source>
        <dbReference type="RefSeq" id="XP_026283129.1"/>
    </source>
</evidence>
<dbReference type="AlphaFoldDB" id="A0A6J1SPE6"/>
<accession>A0A6J1SPE6</accession>
<dbReference type="GeneID" id="113209689"/>
<dbReference type="GO" id="GO:0000124">
    <property type="term" value="C:SAGA complex"/>
    <property type="evidence" value="ECO:0007669"/>
    <property type="project" value="TreeGrafter"/>
</dbReference>
<dbReference type="Pfam" id="PF10198">
    <property type="entry name" value="Ada3"/>
    <property type="match status" value="1"/>
</dbReference>
<feature type="region of interest" description="Disordered" evidence="6">
    <location>
        <begin position="372"/>
        <end position="405"/>
    </location>
</feature>
<feature type="compositionally biased region" description="Basic residues" evidence="6">
    <location>
        <begin position="1"/>
        <end position="18"/>
    </location>
</feature>
<protein>
    <submittedName>
        <fullName evidence="8">Transcriptional adapter 3-A-like</fullName>
    </submittedName>
</protein>
<feature type="compositionally biased region" description="Pro residues" evidence="6">
    <location>
        <begin position="173"/>
        <end position="185"/>
    </location>
</feature>
<evidence type="ECO:0000256" key="4">
    <source>
        <dbReference type="ARBA" id="ARBA00023163"/>
    </source>
</evidence>
<sequence>MAKKTQKRGRPFKKKRVASRAPTASAPAKATRAVTGSSSGPGAGVEPCLIPWPSLRRVSSEALPRMGTVKECKDEEAGIRILGCEDLDALQLELETLLSSVVVRLSQMNDQLTVLKSLETVPSGRGRKQRKTRAVISAPAPSPAPTPPNSDDKLSISRPPVQVPIKKLGKVPPTAPSPNSSPPPCKRSKMLKKRPDVAPKTKPRGKQLEKDFVSHKFWNALDPYCCDISNDTYNVICDTLSQNQTEVPLLYNIPPLGEHFTKEWDLKNLMENQDSCTASSSASSPTTSNSPVSPNTARTSESIGSAIRRKFRECSLALKRTLCTSAERLPPPVSPPPTPATSKLMAALLGEIPPPVVPLQESKDSNVIVKVEKEEDDKTSLKTSRPNSVSSSSTSSDIPRKHQRRCLDRKFRLEKEALGEFETSSRSVVPSQSVLEELKRTQAELKLVVDHNSCTLVNLTNIMAKQFKIQNLKRKLQEVDDSVIDIYHTRTSAKLAKQTISQEDVDQAWKTLKERDQIIRQIEFLEHKWNSKTES</sequence>
<evidence type="ECO:0000256" key="2">
    <source>
        <dbReference type="ARBA" id="ARBA00005330"/>
    </source>
</evidence>
<feature type="compositionally biased region" description="Low complexity" evidence="6">
    <location>
        <begin position="384"/>
        <end position="396"/>
    </location>
</feature>
<organism evidence="7 8">
    <name type="scientific">Frankliniella occidentalis</name>
    <name type="common">Western flower thrips</name>
    <name type="synonym">Euthrips occidentalis</name>
    <dbReference type="NCBI Taxonomy" id="133901"/>
    <lineage>
        <taxon>Eukaryota</taxon>
        <taxon>Metazoa</taxon>
        <taxon>Ecdysozoa</taxon>
        <taxon>Arthropoda</taxon>
        <taxon>Hexapoda</taxon>
        <taxon>Insecta</taxon>
        <taxon>Pterygota</taxon>
        <taxon>Neoptera</taxon>
        <taxon>Paraneoptera</taxon>
        <taxon>Thysanoptera</taxon>
        <taxon>Terebrantia</taxon>
        <taxon>Thripoidea</taxon>
        <taxon>Thripidae</taxon>
        <taxon>Frankliniella</taxon>
    </lineage>
</organism>
<dbReference type="OrthoDB" id="1232at2759"/>
<keyword evidence="7" id="KW-1185">Reference proteome</keyword>
<name>A0A6J1SPE6_FRAOC</name>
<keyword evidence="3" id="KW-0805">Transcription regulation</keyword>
<feature type="region of interest" description="Disordered" evidence="6">
    <location>
        <begin position="275"/>
        <end position="304"/>
    </location>
</feature>
<gene>
    <name evidence="8" type="primary">LOC113209689</name>
</gene>
<dbReference type="PANTHER" id="PTHR13556">
    <property type="entry name" value="TRANSCRIPTIONAL ADAPTER 3-RELATED"/>
    <property type="match status" value="1"/>
</dbReference>
<feature type="region of interest" description="Disordered" evidence="6">
    <location>
        <begin position="1"/>
        <end position="46"/>
    </location>
</feature>
<evidence type="ECO:0000313" key="7">
    <source>
        <dbReference type="Proteomes" id="UP000504606"/>
    </source>
</evidence>
<comment type="subcellular location">
    <subcellularLocation>
        <location evidence="1">Nucleus</location>
    </subcellularLocation>
</comment>
<dbReference type="GO" id="GO:0003713">
    <property type="term" value="F:transcription coactivator activity"/>
    <property type="evidence" value="ECO:0007669"/>
    <property type="project" value="TreeGrafter"/>
</dbReference>
<dbReference type="InterPro" id="IPR019340">
    <property type="entry name" value="Histone_AcTrfase_su3"/>
</dbReference>